<evidence type="ECO:0000259" key="1">
    <source>
        <dbReference type="PROSITE" id="PS50041"/>
    </source>
</evidence>
<dbReference type="InterPro" id="IPR016187">
    <property type="entry name" value="CTDL_fold"/>
</dbReference>
<keyword evidence="3" id="KW-1185">Reference proteome</keyword>
<evidence type="ECO:0000313" key="2">
    <source>
        <dbReference type="EMBL" id="KAK7487483.1"/>
    </source>
</evidence>
<evidence type="ECO:0000313" key="3">
    <source>
        <dbReference type="Proteomes" id="UP001519460"/>
    </source>
</evidence>
<dbReference type="InterPro" id="IPR001304">
    <property type="entry name" value="C-type_lectin-like"/>
</dbReference>
<name>A0ABD0KK42_9CAEN</name>
<comment type="caution">
    <text evidence="2">The sequence shown here is derived from an EMBL/GenBank/DDBJ whole genome shotgun (WGS) entry which is preliminary data.</text>
</comment>
<accession>A0ABD0KK42</accession>
<dbReference type="Proteomes" id="UP001519460">
    <property type="component" value="Unassembled WGS sequence"/>
</dbReference>
<dbReference type="CDD" id="cd00037">
    <property type="entry name" value="CLECT"/>
    <property type="match status" value="1"/>
</dbReference>
<dbReference type="Pfam" id="PF00059">
    <property type="entry name" value="Lectin_C"/>
    <property type="match status" value="1"/>
</dbReference>
<gene>
    <name evidence="2" type="ORF">BaRGS_00021324</name>
</gene>
<dbReference type="SUPFAM" id="SSF56436">
    <property type="entry name" value="C-type lectin-like"/>
    <property type="match status" value="1"/>
</dbReference>
<feature type="domain" description="C-type lectin" evidence="1">
    <location>
        <begin position="42"/>
        <end position="106"/>
    </location>
</feature>
<dbReference type="EMBL" id="JACVVK020000164">
    <property type="protein sequence ID" value="KAK7487483.1"/>
    <property type="molecule type" value="Genomic_DNA"/>
</dbReference>
<dbReference type="AlphaFoldDB" id="A0ABD0KK42"/>
<feature type="non-terminal residue" evidence="2">
    <location>
        <position position="182"/>
    </location>
</feature>
<reference evidence="2 3" key="1">
    <citation type="journal article" date="2023" name="Sci. Data">
        <title>Genome assembly of the Korean intertidal mud-creeper Batillaria attramentaria.</title>
        <authorList>
            <person name="Patra A.K."/>
            <person name="Ho P.T."/>
            <person name="Jun S."/>
            <person name="Lee S.J."/>
            <person name="Kim Y."/>
            <person name="Won Y.J."/>
        </authorList>
    </citation>
    <scope>NUCLEOTIDE SEQUENCE [LARGE SCALE GENOMIC DNA]</scope>
    <source>
        <strain evidence="2">Wonlab-2016</strain>
    </source>
</reference>
<organism evidence="2 3">
    <name type="scientific">Batillaria attramentaria</name>
    <dbReference type="NCBI Taxonomy" id="370345"/>
    <lineage>
        <taxon>Eukaryota</taxon>
        <taxon>Metazoa</taxon>
        <taxon>Spiralia</taxon>
        <taxon>Lophotrochozoa</taxon>
        <taxon>Mollusca</taxon>
        <taxon>Gastropoda</taxon>
        <taxon>Caenogastropoda</taxon>
        <taxon>Sorbeoconcha</taxon>
        <taxon>Cerithioidea</taxon>
        <taxon>Batillariidae</taxon>
        <taxon>Batillaria</taxon>
    </lineage>
</organism>
<dbReference type="PROSITE" id="PS50041">
    <property type="entry name" value="C_TYPE_LECTIN_2"/>
    <property type="match status" value="1"/>
</dbReference>
<proteinExistence type="predicted"/>
<sequence>MRAVPCRKRQDQLIFCGALRYAVSVIPLFSPHRDQKKTYEPWIGLTHDGSRSSDKSHFRWRDAGAVDFLSWPEGEPDFLGTERCVRIRNNKFGTKSCKDTFSTVCQPPNSLSVTGSRLPFKRDDQQSSVSKHTYKKVNVSAYAESDWLLAVSLPDVHDVDNCVLACHVRSNCPIADAEDLSP</sequence>
<dbReference type="InterPro" id="IPR016186">
    <property type="entry name" value="C-type_lectin-like/link_sf"/>
</dbReference>
<dbReference type="Gene3D" id="3.10.100.10">
    <property type="entry name" value="Mannose-Binding Protein A, subunit A"/>
    <property type="match status" value="1"/>
</dbReference>
<protein>
    <recommendedName>
        <fullName evidence="1">C-type lectin domain-containing protein</fullName>
    </recommendedName>
</protein>